<dbReference type="GO" id="GO:0042149">
    <property type="term" value="P:cellular response to glucose starvation"/>
    <property type="evidence" value="ECO:0007669"/>
    <property type="project" value="TreeGrafter"/>
</dbReference>
<evidence type="ECO:0000259" key="2">
    <source>
        <dbReference type="Pfam" id="PF08550"/>
    </source>
</evidence>
<protein>
    <recommendedName>
        <fullName evidence="2">Nitrogen regulatory protein areA GATA-like domain-containing protein</fullName>
    </recommendedName>
</protein>
<feature type="compositionally biased region" description="Polar residues" evidence="1">
    <location>
        <begin position="1045"/>
        <end position="1058"/>
    </location>
</feature>
<dbReference type="GO" id="GO:0007039">
    <property type="term" value="P:protein catabolic process in the vacuole"/>
    <property type="evidence" value="ECO:0007669"/>
    <property type="project" value="TreeGrafter"/>
</dbReference>
<feature type="domain" description="Nitrogen regulatory protein areA GATA-like" evidence="2">
    <location>
        <begin position="50"/>
        <end position="77"/>
    </location>
</feature>
<feature type="region of interest" description="Disordered" evidence="1">
    <location>
        <begin position="144"/>
        <end position="257"/>
    </location>
</feature>
<proteinExistence type="predicted"/>
<organism evidence="3 4">
    <name type="scientific">Ephemerocybe angulata</name>
    <dbReference type="NCBI Taxonomy" id="980116"/>
    <lineage>
        <taxon>Eukaryota</taxon>
        <taxon>Fungi</taxon>
        <taxon>Dikarya</taxon>
        <taxon>Basidiomycota</taxon>
        <taxon>Agaricomycotina</taxon>
        <taxon>Agaricomycetes</taxon>
        <taxon>Agaricomycetidae</taxon>
        <taxon>Agaricales</taxon>
        <taxon>Agaricineae</taxon>
        <taxon>Psathyrellaceae</taxon>
        <taxon>Ephemerocybe</taxon>
    </lineage>
</organism>
<dbReference type="InterPro" id="IPR052292">
    <property type="entry name" value="Glucose_repression_reg"/>
</dbReference>
<feature type="compositionally biased region" description="Basic and acidic residues" evidence="1">
    <location>
        <begin position="965"/>
        <end position="985"/>
    </location>
</feature>
<evidence type="ECO:0000313" key="4">
    <source>
        <dbReference type="Proteomes" id="UP000541558"/>
    </source>
</evidence>
<feature type="compositionally biased region" description="Basic and acidic residues" evidence="1">
    <location>
        <begin position="897"/>
        <end position="922"/>
    </location>
</feature>
<feature type="region of interest" description="Disordered" evidence="1">
    <location>
        <begin position="880"/>
        <end position="1097"/>
    </location>
</feature>
<feature type="compositionally biased region" description="Pro residues" evidence="1">
    <location>
        <begin position="1060"/>
        <end position="1070"/>
    </location>
</feature>
<feature type="compositionally biased region" description="Gly residues" evidence="1">
    <location>
        <begin position="880"/>
        <end position="896"/>
    </location>
</feature>
<gene>
    <name evidence="3" type="ORF">D9611_013930</name>
</gene>
<dbReference type="PANTHER" id="PTHR28051:SF1">
    <property type="entry name" value="PROTEIN MTL1-RELATED"/>
    <property type="match status" value="1"/>
</dbReference>
<feature type="compositionally biased region" description="Low complexity" evidence="1">
    <location>
        <begin position="825"/>
        <end position="845"/>
    </location>
</feature>
<feature type="region of interest" description="Disordered" evidence="1">
    <location>
        <begin position="279"/>
        <end position="359"/>
    </location>
</feature>
<feature type="compositionally biased region" description="Low complexity" evidence="1">
    <location>
        <begin position="747"/>
        <end position="756"/>
    </location>
</feature>
<feature type="compositionally biased region" description="Low complexity" evidence="1">
    <location>
        <begin position="789"/>
        <end position="803"/>
    </location>
</feature>
<feature type="region of interest" description="Disordered" evidence="1">
    <location>
        <begin position="481"/>
        <end position="529"/>
    </location>
</feature>
<feature type="compositionally biased region" description="Low complexity" evidence="1">
    <location>
        <begin position="302"/>
        <end position="313"/>
    </location>
</feature>
<feature type="compositionally biased region" description="Polar residues" evidence="1">
    <location>
        <begin position="1012"/>
        <end position="1022"/>
    </location>
</feature>
<feature type="compositionally biased region" description="Polar residues" evidence="1">
    <location>
        <begin position="1076"/>
        <end position="1087"/>
    </location>
</feature>
<evidence type="ECO:0000313" key="3">
    <source>
        <dbReference type="EMBL" id="KAF5318414.1"/>
    </source>
</evidence>
<sequence length="1175" mass="126703">MLSANSNYLPVLLVSVSTNAAPDDSYVSTRPRAQVDYLSHEWQEEDVWRSWRNMTRQKNEIANGIRLENASWRTWWKQRNKLKTVTPETLNWLKDSDVTWLYGPLHTASDDRPLQKLNSDGATPCATKPILKYRSITELLKSDLPTSPVFSPHESEDEHEEFSACAATDSFAPGTSLPSSNAFPKRPMLQHTKSDTHITRWGPNRAFRKDSPPRIEPPGYTQPDSYFPQVAATGPVRTSLSQDSNSSAGNSTERTTKKKHISFNTFVEQVIALDKPKRSTSFYSTGDTQWNPRRVYDDDDGSVPSPSSGGQDSFAFSSQRYEEDQEDSGEEDVYGDGPWSHQTLRSPGIHGYPSPDDIDIEEEEDEGVIEMRSSFRNATPKKAPRSQSKASNTSSSSSVSTASSSTTNSTANSSSSPTRDPFSLSSVAAARRRTVTRRTSTGTYRPHNLVRVPSEHHMHVTIAPIAPTVLKTTEMWEEGFGDDGAGSDDGFEWRDRLWGGNDMKGKGRSRGRGRDEDGHGSDASGTPVELVYVPPFNSRYTYSYGGDFEEEQEEEDDEDDIDEVTYGPSQGFDDDELEDYAAGIVHSRGTPSDVYLHRETAAGSVGFEDYEASEHHHHPAGDLVQPASISGIPIPMPVTSHSGADLADGDGVVDYIEPSVPEAQVQQNPDRLAPTASSIPKLVVMGQADSNMIPSVQEEDESDFFDGDPDFGNEYMQQRSLRPVYGDRSGRSEKRAKFQVADERPSRSTSRTASSRSRSKSHSRTPSPAIEGVTEAVQQPVRPSHLRRTNSSSSASPAGSNHLAPPARGRSHQDLLQQSVDVGRSASSSSLQSTGSRGRSASRTSNGPPSSLESSTSPFGGLSPDATGTRYASAAAYVGGGRMERGSGGGSGSGSGDRGRQGRDGGRDGERRGRDRTTDKRLSASVSSSPEPPRAVRRESSSATDATSTSSSSMTVVPEEQEPEPSGRRTMTEEDFQREAEDFLRRTHPTPSNSPVIKMRAPPPSHRHHSSLEGTPTPSSIAAASRRDSGMETPTKYNGSALFAGSTNANLSTPTQQKARPPPTLVPPAANPLLPSTSDYTAVGNPSPTSPGGVKSPQLMTSTAGMATQNGVANGGAVNSPSPASDVGATPGAGVRPGMAGRSVSLDRSPGEGSIMEKAQEMVSHAGAFFGLWNH</sequence>
<feature type="compositionally biased region" description="Polar residues" evidence="1">
    <location>
        <begin position="846"/>
        <end position="858"/>
    </location>
</feature>
<dbReference type="Pfam" id="PF08550">
    <property type="entry name" value="GATA_AreA"/>
    <property type="match status" value="1"/>
</dbReference>
<feature type="compositionally biased region" description="Acidic residues" evidence="1">
    <location>
        <begin position="481"/>
        <end position="490"/>
    </location>
</feature>
<dbReference type="AlphaFoldDB" id="A0A8H5B872"/>
<comment type="caution">
    <text evidence="3">The sequence shown here is derived from an EMBL/GenBank/DDBJ whole genome shotgun (WGS) entry which is preliminary data.</text>
</comment>
<dbReference type="PANTHER" id="PTHR28051">
    <property type="entry name" value="PROTEIN MTL1-RELATED"/>
    <property type="match status" value="1"/>
</dbReference>
<feature type="compositionally biased region" description="Polar residues" evidence="1">
    <location>
        <begin position="236"/>
        <end position="253"/>
    </location>
</feature>
<feature type="region of interest" description="Disordered" evidence="1">
    <location>
        <begin position="374"/>
        <end position="447"/>
    </location>
</feature>
<name>A0A8H5B872_9AGAR</name>
<dbReference type="OrthoDB" id="5563539at2759"/>
<dbReference type="InterPro" id="IPR013860">
    <property type="entry name" value="AreA_GATA"/>
</dbReference>
<dbReference type="Proteomes" id="UP000541558">
    <property type="component" value="Unassembled WGS sequence"/>
</dbReference>
<feature type="region of interest" description="Disordered" evidence="1">
    <location>
        <begin position="1113"/>
        <end position="1152"/>
    </location>
</feature>
<reference evidence="3 4" key="1">
    <citation type="journal article" date="2020" name="ISME J.">
        <title>Uncovering the hidden diversity of litter-decomposition mechanisms in mushroom-forming fungi.</title>
        <authorList>
            <person name="Floudas D."/>
            <person name="Bentzer J."/>
            <person name="Ahren D."/>
            <person name="Johansson T."/>
            <person name="Persson P."/>
            <person name="Tunlid A."/>
        </authorList>
    </citation>
    <scope>NUCLEOTIDE SEQUENCE [LARGE SCALE GENOMIC DNA]</scope>
    <source>
        <strain evidence="3 4">CBS 175.51</strain>
    </source>
</reference>
<feature type="compositionally biased region" description="Polar residues" evidence="1">
    <location>
        <begin position="1113"/>
        <end position="1123"/>
    </location>
</feature>
<feature type="compositionally biased region" description="Acidic residues" evidence="1">
    <location>
        <begin position="323"/>
        <end position="334"/>
    </location>
</feature>
<dbReference type="EMBL" id="JAACJK010000178">
    <property type="protein sequence ID" value="KAF5318414.1"/>
    <property type="molecule type" value="Genomic_DNA"/>
</dbReference>
<feature type="compositionally biased region" description="Low complexity" evidence="1">
    <location>
        <begin position="941"/>
        <end position="953"/>
    </location>
</feature>
<evidence type="ECO:0000256" key="1">
    <source>
        <dbReference type="SAM" id="MobiDB-lite"/>
    </source>
</evidence>
<dbReference type="GO" id="GO:0005773">
    <property type="term" value="C:vacuole"/>
    <property type="evidence" value="ECO:0007669"/>
    <property type="project" value="GOC"/>
</dbReference>
<feature type="compositionally biased region" description="Low complexity" evidence="1">
    <location>
        <begin position="386"/>
        <end position="416"/>
    </location>
</feature>
<keyword evidence="4" id="KW-1185">Reference proteome</keyword>
<feature type="region of interest" description="Disordered" evidence="1">
    <location>
        <begin position="694"/>
        <end position="867"/>
    </location>
</feature>
<feature type="compositionally biased region" description="Basic and acidic residues" evidence="1">
    <location>
        <begin position="728"/>
        <end position="746"/>
    </location>
</feature>
<accession>A0A8H5B872</accession>
<feature type="compositionally biased region" description="Polar residues" evidence="1">
    <location>
        <begin position="279"/>
        <end position="291"/>
    </location>
</feature>
<feature type="compositionally biased region" description="Acidic residues" evidence="1">
    <location>
        <begin position="697"/>
        <end position="711"/>
    </location>
</feature>